<dbReference type="STRING" id="1798540.A3B74_05070"/>
<evidence type="ECO:0000313" key="1">
    <source>
        <dbReference type="EMBL" id="OGY80001.1"/>
    </source>
</evidence>
<dbReference type="Gene3D" id="1.10.150.240">
    <property type="entry name" value="Putative phosphatase, domain 2"/>
    <property type="match status" value="1"/>
</dbReference>
<dbReference type="GO" id="GO:0006281">
    <property type="term" value="P:DNA repair"/>
    <property type="evidence" value="ECO:0007669"/>
    <property type="project" value="TreeGrafter"/>
</dbReference>
<dbReference type="PANTHER" id="PTHR43434">
    <property type="entry name" value="PHOSPHOGLYCOLATE PHOSPHATASE"/>
    <property type="match status" value="1"/>
</dbReference>
<organism evidence="1 2">
    <name type="scientific">Candidatus Kerfeldbacteria bacterium RIFCSPHIGHO2_02_FULL_42_14</name>
    <dbReference type="NCBI Taxonomy" id="1798540"/>
    <lineage>
        <taxon>Bacteria</taxon>
        <taxon>Candidatus Kerfeldiibacteriota</taxon>
    </lineage>
</organism>
<protein>
    <recommendedName>
        <fullName evidence="3">Haloacid dehalogenase</fullName>
    </recommendedName>
</protein>
<dbReference type="Gene3D" id="3.40.50.1000">
    <property type="entry name" value="HAD superfamily/HAD-like"/>
    <property type="match status" value="1"/>
</dbReference>
<dbReference type="SUPFAM" id="SSF56784">
    <property type="entry name" value="HAD-like"/>
    <property type="match status" value="1"/>
</dbReference>
<dbReference type="InterPro" id="IPR050155">
    <property type="entry name" value="HAD-like_hydrolase_sf"/>
</dbReference>
<dbReference type="InterPro" id="IPR023214">
    <property type="entry name" value="HAD_sf"/>
</dbReference>
<dbReference type="AlphaFoldDB" id="A0A1G2ASV8"/>
<dbReference type="EMBL" id="MHKB01000002">
    <property type="protein sequence ID" value="OGY80001.1"/>
    <property type="molecule type" value="Genomic_DNA"/>
</dbReference>
<accession>A0A1G2ASV8</accession>
<gene>
    <name evidence="1" type="ORF">A3B74_05070</name>
</gene>
<proteinExistence type="predicted"/>
<comment type="caution">
    <text evidence="1">The sequence shown here is derived from an EMBL/GenBank/DDBJ whole genome shotgun (WGS) entry which is preliminary data.</text>
</comment>
<sequence length="215" mass="23925">MTKYLITDVDGVVFDRMPLYTRNFSDLVAVFGISTEAAQRYYLHTSGAPITQQFEEVLKKHKISFSTQQLQTLVHDFFHLANGAEAPLFPGVRETFCKIQKAGCLIFATSGSRTPDLEVLFRGYEIPCDLIIGSDEIPKGDQHIQRFAEFVDIPLPEFCRAAAYIGDGPHDMVIATRNKILAIGISNTVDHTHLRASGADVVIANIENLLELLEI</sequence>
<dbReference type="Pfam" id="PF13419">
    <property type="entry name" value="HAD_2"/>
    <property type="match status" value="1"/>
</dbReference>
<dbReference type="PANTHER" id="PTHR43434:SF1">
    <property type="entry name" value="PHOSPHOGLYCOLATE PHOSPHATASE"/>
    <property type="match status" value="1"/>
</dbReference>
<dbReference type="InterPro" id="IPR036412">
    <property type="entry name" value="HAD-like_sf"/>
</dbReference>
<evidence type="ECO:0000313" key="2">
    <source>
        <dbReference type="Proteomes" id="UP000177165"/>
    </source>
</evidence>
<dbReference type="InterPro" id="IPR023198">
    <property type="entry name" value="PGP-like_dom2"/>
</dbReference>
<dbReference type="GO" id="GO:0008967">
    <property type="term" value="F:phosphoglycolate phosphatase activity"/>
    <property type="evidence" value="ECO:0007669"/>
    <property type="project" value="TreeGrafter"/>
</dbReference>
<dbReference type="Proteomes" id="UP000177165">
    <property type="component" value="Unassembled WGS sequence"/>
</dbReference>
<dbReference type="InterPro" id="IPR041492">
    <property type="entry name" value="HAD_2"/>
</dbReference>
<name>A0A1G2ASV8_9BACT</name>
<evidence type="ECO:0008006" key="3">
    <source>
        <dbReference type="Google" id="ProtNLM"/>
    </source>
</evidence>
<reference evidence="1 2" key="1">
    <citation type="journal article" date="2016" name="Nat. Commun.">
        <title>Thousands of microbial genomes shed light on interconnected biogeochemical processes in an aquifer system.</title>
        <authorList>
            <person name="Anantharaman K."/>
            <person name="Brown C.T."/>
            <person name="Hug L.A."/>
            <person name="Sharon I."/>
            <person name="Castelle C.J."/>
            <person name="Probst A.J."/>
            <person name="Thomas B.C."/>
            <person name="Singh A."/>
            <person name="Wilkins M.J."/>
            <person name="Karaoz U."/>
            <person name="Brodie E.L."/>
            <person name="Williams K.H."/>
            <person name="Hubbard S.S."/>
            <person name="Banfield J.F."/>
        </authorList>
    </citation>
    <scope>NUCLEOTIDE SEQUENCE [LARGE SCALE GENOMIC DNA]</scope>
</reference>